<name>A0A1B9GMH0_9TREE</name>
<evidence type="ECO:0000256" key="1">
    <source>
        <dbReference type="SAM" id="Coils"/>
    </source>
</evidence>
<gene>
    <name evidence="4" type="ORF">I316_06130</name>
</gene>
<keyword evidence="1" id="KW-0175">Coiled coil</keyword>
<keyword evidence="5" id="KW-1185">Reference proteome</keyword>
<organism evidence="4 5">
    <name type="scientific">Kwoniella heveanensis BCC8398</name>
    <dbReference type="NCBI Taxonomy" id="1296120"/>
    <lineage>
        <taxon>Eukaryota</taxon>
        <taxon>Fungi</taxon>
        <taxon>Dikarya</taxon>
        <taxon>Basidiomycota</taxon>
        <taxon>Agaricomycotina</taxon>
        <taxon>Tremellomycetes</taxon>
        <taxon>Tremellales</taxon>
        <taxon>Cryptococcaceae</taxon>
        <taxon>Kwoniella</taxon>
    </lineage>
</organism>
<feature type="region of interest" description="Disordered" evidence="2">
    <location>
        <begin position="924"/>
        <end position="957"/>
    </location>
</feature>
<feature type="compositionally biased region" description="Low complexity" evidence="2">
    <location>
        <begin position="538"/>
        <end position="552"/>
    </location>
</feature>
<reference evidence="4 5" key="1">
    <citation type="submission" date="2013-07" db="EMBL/GenBank/DDBJ databases">
        <title>The Genome Sequence of Cryptococcus heveanensis BCC8398.</title>
        <authorList>
            <consortium name="The Broad Institute Genome Sequencing Platform"/>
            <person name="Cuomo C."/>
            <person name="Litvintseva A."/>
            <person name="Chen Y."/>
            <person name="Heitman J."/>
            <person name="Sun S."/>
            <person name="Springer D."/>
            <person name="Dromer F."/>
            <person name="Young S.K."/>
            <person name="Zeng Q."/>
            <person name="Gargeya S."/>
            <person name="Fitzgerald M."/>
            <person name="Abouelleil A."/>
            <person name="Alvarado L."/>
            <person name="Berlin A.M."/>
            <person name="Chapman S.B."/>
            <person name="Dewar J."/>
            <person name="Goldberg J."/>
            <person name="Griggs A."/>
            <person name="Gujja S."/>
            <person name="Hansen M."/>
            <person name="Howarth C."/>
            <person name="Imamovic A."/>
            <person name="Larimer J."/>
            <person name="McCowan C."/>
            <person name="Murphy C."/>
            <person name="Pearson M."/>
            <person name="Priest M."/>
            <person name="Roberts A."/>
            <person name="Saif S."/>
            <person name="Shea T."/>
            <person name="Sykes S."/>
            <person name="Wortman J."/>
            <person name="Nusbaum C."/>
            <person name="Birren B."/>
        </authorList>
    </citation>
    <scope>NUCLEOTIDE SEQUENCE [LARGE SCALE GENOMIC DNA]</scope>
    <source>
        <strain evidence="4 5">BCC8398</strain>
    </source>
</reference>
<dbReference type="STRING" id="1296120.A0A1B9GMH0"/>
<evidence type="ECO:0000256" key="2">
    <source>
        <dbReference type="SAM" id="MobiDB-lite"/>
    </source>
</evidence>
<reference evidence="5" key="2">
    <citation type="submission" date="2013-12" db="EMBL/GenBank/DDBJ databases">
        <title>Evolution of pathogenesis and genome organization in the Tremellales.</title>
        <authorList>
            <person name="Cuomo C."/>
            <person name="Litvintseva A."/>
            <person name="Heitman J."/>
            <person name="Chen Y."/>
            <person name="Sun S."/>
            <person name="Springer D."/>
            <person name="Dromer F."/>
            <person name="Young S."/>
            <person name="Zeng Q."/>
            <person name="Chapman S."/>
            <person name="Gujja S."/>
            <person name="Saif S."/>
            <person name="Birren B."/>
        </authorList>
    </citation>
    <scope>NUCLEOTIDE SEQUENCE [LARGE SCALE GENOMIC DNA]</scope>
    <source>
        <strain evidence="5">BCC8398</strain>
    </source>
</reference>
<feature type="compositionally biased region" description="Basic and acidic residues" evidence="2">
    <location>
        <begin position="948"/>
        <end position="957"/>
    </location>
</feature>
<feature type="compositionally biased region" description="Acidic residues" evidence="2">
    <location>
        <begin position="431"/>
        <end position="448"/>
    </location>
</feature>
<dbReference type="AlphaFoldDB" id="A0A1B9GMH0"/>
<feature type="region of interest" description="Disordered" evidence="2">
    <location>
        <begin position="1068"/>
        <end position="1167"/>
    </location>
</feature>
<proteinExistence type="predicted"/>
<keyword evidence="3" id="KW-0812">Transmembrane</keyword>
<evidence type="ECO:0000313" key="4">
    <source>
        <dbReference type="EMBL" id="OCF32216.1"/>
    </source>
</evidence>
<feature type="compositionally biased region" description="Polar residues" evidence="2">
    <location>
        <begin position="1"/>
        <end position="10"/>
    </location>
</feature>
<dbReference type="Proteomes" id="UP000092666">
    <property type="component" value="Unassembled WGS sequence"/>
</dbReference>
<protein>
    <submittedName>
        <fullName evidence="4">Uncharacterized protein</fullName>
    </submittedName>
</protein>
<feature type="region of interest" description="Disordered" evidence="2">
    <location>
        <begin position="1"/>
        <end position="40"/>
    </location>
</feature>
<keyword evidence="3" id="KW-0472">Membrane</keyword>
<feature type="compositionally biased region" description="Basic and acidic residues" evidence="2">
    <location>
        <begin position="1144"/>
        <end position="1155"/>
    </location>
</feature>
<dbReference type="OrthoDB" id="21151at2759"/>
<dbReference type="EMBL" id="KI669510">
    <property type="protein sequence ID" value="OCF32216.1"/>
    <property type="molecule type" value="Genomic_DNA"/>
</dbReference>
<feature type="compositionally biased region" description="Acidic residues" evidence="2">
    <location>
        <begin position="302"/>
        <end position="314"/>
    </location>
</feature>
<accession>A0A1B9GMH0</accession>
<keyword evidence="3" id="KW-1133">Transmembrane helix</keyword>
<evidence type="ECO:0000256" key="3">
    <source>
        <dbReference type="SAM" id="Phobius"/>
    </source>
</evidence>
<sequence>MPQTLVSSHSPFRDEYRPEDKGWTGVRPNVPGPSSPSLDLDKHALDRRYTKQRLEETVPGKFPSPTRLSFDEETFAEKFKYMICSSGLLEKDYVPALSGGLDADGDDIYVESLNLVGERELSLDIYKEIRKWAGLARKRWDLALAGLCLLVGIGLSLGTWVLAALLSFIGGGGVWYLSKTFAIKQITPPRPSTLSISQETAQTRALASLTAFISQSHSLNSTLSASLTLLDPHPYNLNTHHTLRVTLHRLTGNMTDHLGTATSTLLELTDRKELGVLGEMYDIPVVGSFFYSRRHRHALSSSEEDHDEGEDGQGDEEKYYSDPQAVNRPSPRTAGGLADRSRFGTISRRGSRSLVPLSAGQNSSSPLKRLHTHSHRTHHLSLMSDRDAEDKFTQLPDRTPRLSRRSSADRLDSVRPPGVHRPRHERRITEADEEAEMGIEGNDGDGDGDVSTSDRSGSEVDGELTNDIQPIKGGVIPSPTSPIQKEAARIVPRTPILTQGTPRGSPSPFPHVPSPLSRRLSTASEGLQPLRTAALVTPSRSSGRSPSLLSSPYFSGREPVVPPSSAPLRAALSLDTSASPAGNPKRRSLQNMPYYHSSDDDQGQSTSAGLTRTRSMPLSDLQALRTASSTGFRSRRSSLNPAYGLGISPNLVSQSAVPTSTGLGYGFSTSLPSSSFPPDKRSSISTILSQQSHISRHSLTLKRVESVSPLTAPALKAGCLGIHLKRRRLACCLLGLRFGESEAYWEEAQSVIEVLIEGITEERVALEAVLKEAQKEAEATAALDGLKPGVFGSLSDAWSPADSVFPSNINGLGGRKDFAPRTSDEALLLEHIDTMGSALVKSWMELSSFRQALRAGDAQVSMLGENGGGWSEVRSKLGDALREWERGREVLSRIRDEPRDHRADIAAMDVHHDGEQFPAFMKAWDGADGDEEGDGDTSQSTSLQTDAGPEKREHDDPYREPAVINAESEYLPPVGKDTIFEGTSLPPLSTEKEVLSQMSREARIKLMKEARDLGLSVTDLMKRQNGAQSHEELGESMETRREMRMKGGLVVDELRGVIGVIRRMKEGDMASEAQQGRLLRSPHSTDSTARSSGGDAAETRADTGTSFGTEDFPSAAHRASAGGQAQYDNHDNDDNPSISLRPGRQLDDNHHHDHDESDNESETMTDEFHSKCDEYVPREEDMKQAEVPKVRGVLAPPLPFDIGELKRSFQFSRSAECEIGGKEEDEHVLD</sequence>
<evidence type="ECO:0000313" key="5">
    <source>
        <dbReference type="Proteomes" id="UP000092666"/>
    </source>
</evidence>
<feature type="compositionally biased region" description="Polar residues" evidence="2">
    <location>
        <begin position="1082"/>
        <end position="1091"/>
    </location>
</feature>
<feature type="compositionally biased region" description="Basic and acidic residues" evidence="2">
    <location>
        <begin position="11"/>
        <end position="22"/>
    </location>
</feature>
<feature type="compositionally biased region" description="Acidic residues" evidence="2">
    <location>
        <begin position="1156"/>
        <end position="1165"/>
    </location>
</feature>
<feature type="region of interest" description="Disordered" evidence="2">
    <location>
        <begin position="297"/>
        <end position="562"/>
    </location>
</feature>
<feature type="transmembrane region" description="Helical" evidence="3">
    <location>
        <begin position="144"/>
        <end position="177"/>
    </location>
</feature>
<feature type="coiled-coil region" evidence="1">
    <location>
        <begin position="756"/>
        <end position="783"/>
    </location>
</feature>
<feature type="compositionally biased region" description="Basic residues" evidence="2">
    <location>
        <begin position="368"/>
        <end position="379"/>
    </location>
</feature>
<feature type="compositionally biased region" description="Polar residues" evidence="2">
    <location>
        <begin position="603"/>
        <end position="615"/>
    </location>
</feature>
<feature type="region of interest" description="Disordered" evidence="2">
    <location>
        <begin position="575"/>
        <end position="615"/>
    </location>
</feature>